<dbReference type="SUPFAM" id="SSF89155">
    <property type="entry name" value="TorD-like"/>
    <property type="match status" value="1"/>
</dbReference>
<gene>
    <name evidence="3" type="ORF">MNBD_ALPHA04-1427</name>
</gene>
<evidence type="ECO:0000256" key="2">
    <source>
        <dbReference type="SAM" id="MobiDB-lite"/>
    </source>
</evidence>
<accession>A0A3B0SG50</accession>
<keyword evidence="1" id="KW-0534">Nitrate assimilation</keyword>
<feature type="compositionally biased region" description="Polar residues" evidence="2">
    <location>
        <begin position="227"/>
        <end position="238"/>
    </location>
</feature>
<feature type="region of interest" description="Disordered" evidence="2">
    <location>
        <begin position="199"/>
        <end position="238"/>
    </location>
</feature>
<keyword evidence="3" id="KW-0560">Oxidoreductase</keyword>
<dbReference type="InterPro" id="IPR020945">
    <property type="entry name" value="DMSO/NO3_reduct_chaperone"/>
</dbReference>
<proteinExistence type="predicted"/>
<dbReference type="EMBL" id="UOEF01000290">
    <property type="protein sequence ID" value="VAV99718.1"/>
    <property type="molecule type" value="Genomic_DNA"/>
</dbReference>
<organism evidence="3">
    <name type="scientific">hydrothermal vent metagenome</name>
    <dbReference type="NCBI Taxonomy" id="652676"/>
    <lineage>
        <taxon>unclassified sequences</taxon>
        <taxon>metagenomes</taxon>
        <taxon>ecological metagenomes</taxon>
    </lineage>
</organism>
<dbReference type="GO" id="GO:0051082">
    <property type="term" value="F:unfolded protein binding"/>
    <property type="evidence" value="ECO:0007669"/>
    <property type="project" value="InterPro"/>
</dbReference>
<reference evidence="3" key="1">
    <citation type="submission" date="2018-06" db="EMBL/GenBank/DDBJ databases">
        <authorList>
            <person name="Zhirakovskaya E."/>
        </authorList>
    </citation>
    <scope>NUCLEOTIDE SEQUENCE</scope>
</reference>
<dbReference type="GO" id="GO:0016530">
    <property type="term" value="F:metallochaperone activity"/>
    <property type="evidence" value="ECO:0007669"/>
    <property type="project" value="TreeGrafter"/>
</dbReference>
<protein>
    <submittedName>
        <fullName evidence="3">Respiratory nitrate reductase delta chain</fullName>
        <ecNumber evidence="3">1.7.99.4</ecNumber>
    </submittedName>
</protein>
<dbReference type="GO" id="GO:0016491">
    <property type="term" value="F:oxidoreductase activity"/>
    <property type="evidence" value="ECO:0007669"/>
    <property type="project" value="UniProtKB-KW"/>
</dbReference>
<dbReference type="GO" id="GO:0042128">
    <property type="term" value="P:nitrate assimilation"/>
    <property type="evidence" value="ECO:0007669"/>
    <property type="project" value="UniProtKB-KW"/>
</dbReference>
<dbReference type="AlphaFoldDB" id="A0A3B0SG50"/>
<sequence>MTKTFKVLAALLTYPTAEIQEAVDDFLPLLREESLVPTAFIKRLNPLIAEYRERDLLDLQERYVLLFDRTRSLSLHLFEHVHGESRDRGQAMVDLKAMYEANGLAIDSAELPDFLPLFLEFLSILPCEEALELLQQPAHVIAAVGERLAKRDSSYAAVLGALGQLAGPVDPGVIEALRAEPDDDPEDLEALDEAWEAEQVSFGPGSPEDGCPKMSNMLDKILAETPTEPSLNGGQDNG</sequence>
<dbReference type="PANTHER" id="PTHR43680">
    <property type="entry name" value="NITRATE REDUCTASE MOLYBDENUM COFACTOR ASSEMBLY CHAPERONE"/>
    <property type="match status" value="1"/>
</dbReference>
<name>A0A3B0SG50_9ZZZZ</name>
<dbReference type="Pfam" id="PF02613">
    <property type="entry name" value="Nitrate_red_del"/>
    <property type="match status" value="1"/>
</dbReference>
<dbReference type="PANTHER" id="PTHR43680:SF2">
    <property type="entry name" value="NITRATE REDUCTASE MOLYBDENUM COFACTOR ASSEMBLY CHAPERONE NARJ"/>
    <property type="match status" value="1"/>
</dbReference>
<dbReference type="EC" id="1.7.99.4" evidence="3"/>
<evidence type="ECO:0000313" key="3">
    <source>
        <dbReference type="EMBL" id="VAV99718.1"/>
    </source>
</evidence>
<dbReference type="NCBIfam" id="TIGR00684">
    <property type="entry name" value="narJ"/>
    <property type="match status" value="1"/>
</dbReference>
<dbReference type="InterPro" id="IPR003765">
    <property type="entry name" value="NO3_reductase_chaperone_NarJ"/>
</dbReference>
<dbReference type="Gene3D" id="1.10.3480.10">
    <property type="entry name" value="TorD-like"/>
    <property type="match status" value="1"/>
</dbReference>
<dbReference type="InterPro" id="IPR036411">
    <property type="entry name" value="TorD-like_sf"/>
</dbReference>
<evidence type="ECO:0000256" key="1">
    <source>
        <dbReference type="ARBA" id="ARBA00023063"/>
    </source>
</evidence>
<dbReference type="GO" id="GO:0051131">
    <property type="term" value="P:chaperone-mediated protein complex assembly"/>
    <property type="evidence" value="ECO:0007669"/>
    <property type="project" value="InterPro"/>
</dbReference>